<feature type="domain" description="Glucose-methanol-choline oxidoreductase C-terminal" evidence="1">
    <location>
        <begin position="117"/>
        <end position="248"/>
    </location>
</feature>
<dbReference type="InterPro" id="IPR036188">
    <property type="entry name" value="FAD/NAD-bd_sf"/>
</dbReference>
<dbReference type="InterPro" id="IPR007867">
    <property type="entry name" value="GMC_OxRtase_C"/>
</dbReference>
<reference evidence="2" key="1">
    <citation type="journal article" date="2021" name="Mol. Plant Microbe Interact.">
        <title>Complete Genome Sequence of the Plant-Pathogenic Fungus Colletotrichum lupini.</title>
        <authorList>
            <person name="Baroncelli R."/>
            <person name="Pensec F."/>
            <person name="Da Lio D."/>
            <person name="Boufleur T."/>
            <person name="Vicente I."/>
            <person name="Sarrocco S."/>
            <person name="Picot A."/>
            <person name="Baraldi E."/>
            <person name="Sukno S."/>
            <person name="Thon M."/>
            <person name="Le Floch G."/>
        </authorList>
    </citation>
    <scope>NUCLEOTIDE SEQUENCE</scope>
    <source>
        <strain evidence="2">IMI 504893</strain>
    </source>
</reference>
<dbReference type="GeneID" id="73345624"/>
<evidence type="ECO:0000313" key="3">
    <source>
        <dbReference type="Proteomes" id="UP000830671"/>
    </source>
</evidence>
<proteinExistence type="predicted"/>
<dbReference type="Pfam" id="PF05199">
    <property type="entry name" value="GMC_oxred_C"/>
    <property type="match status" value="1"/>
</dbReference>
<dbReference type="AlphaFoldDB" id="A0A9Q8T0T4"/>
<accession>A0A9Q8T0T4</accession>
<dbReference type="KEGG" id="clup:CLUP02_11647"/>
<sequence length="261" mass="28541">MYENKEVTIPIFSHGPLNLLLVTESFVLLEYLAQLRFCFGTNILFEYPGIANYDFNSTYDNPSPDDAAAYLSPDINPIFWDAVKGEDGIERWFEWTSYVGGPHKGKTYTALGLGKTSSGRTTINSSLIMNVSVFSYFNDEGDHDFETVVATVSGVVKAISSIPRATMINPAPSQDVRDYVQKLFVDIGRTANHWVGTTRLGTDSALEGGKPVVDLNAQVYGTKNLHIVDAGILNGIFTANPQAGIVIAAEKVAKEIIRLHG</sequence>
<keyword evidence="3" id="KW-1185">Reference proteome</keyword>
<dbReference type="PANTHER" id="PTHR47190:SF2">
    <property type="entry name" value="CELLOBIOSE DEHYDROGENASE (AFU_ORTHOLOGUE AFUA_2G17620)"/>
    <property type="match status" value="1"/>
</dbReference>
<organism evidence="2 3">
    <name type="scientific">Colletotrichum lupini</name>
    <dbReference type="NCBI Taxonomy" id="145971"/>
    <lineage>
        <taxon>Eukaryota</taxon>
        <taxon>Fungi</taxon>
        <taxon>Dikarya</taxon>
        <taxon>Ascomycota</taxon>
        <taxon>Pezizomycotina</taxon>
        <taxon>Sordariomycetes</taxon>
        <taxon>Hypocreomycetidae</taxon>
        <taxon>Glomerellales</taxon>
        <taxon>Glomerellaceae</taxon>
        <taxon>Colletotrichum</taxon>
        <taxon>Colletotrichum acutatum species complex</taxon>
    </lineage>
</organism>
<name>A0A9Q8T0T4_9PEZI</name>
<evidence type="ECO:0000313" key="2">
    <source>
        <dbReference type="EMBL" id="UQC86147.1"/>
    </source>
</evidence>
<dbReference type="SUPFAM" id="SSF51905">
    <property type="entry name" value="FAD/NAD(P)-binding domain"/>
    <property type="match status" value="1"/>
</dbReference>
<dbReference type="GO" id="GO:0016614">
    <property type="term" value="F:oxidoreductase activity, acting on CH-OH group of donors"/>
    <property type="evidence" value="ECO:0007669"/>
    <property type="project" value="InterPro"/>
</dbReference>
<dbReference type="PANTHER" id="PTHR47190">
    <property type="entry name" value="DEHYDROGENASE, PUTATIVE-RELATED"/>
    <property type="match status" value="1"/>
</dbReference>
<gene>
    <name evidence="2" type="ORF">CLUP02_11647</name>
</gene>
<dbReference type="Gene3D" id="3.30.410.10">
    <property type="entry name" value="Cholesterol Oxidase, domain 2"/>
    <property type="match status" value="1"/>
</dbReference>
<dbReference type="InterPro" id="IPR053208">
    <property type="entry name" value="GMC_Oxidoreductase_CD"/>
</dbReference>
<evidence type="ECO:0000259" key="1">
    <source>
        <dbReference type="Pfam" id="PF05199"/>
    </source>
</evidence>
<dbReference type="RefSeq" id="XP_049147759.1">
    <property type="nucleotide sequence ID" value="XM_049290614.1"/>
</dbReference>
<protein>
    <submittedName>
        <fullName evidence="2">Cellobiose dehydrogenase</fullName>
    </submittedName>
</protein>
<dbReference type="SUPFAM" id="SSF54373">
    <property type="entry name" value="FAD-linked reductases, C-terminal domain"/>
    <property type="match status" value="1"/>
</dbReference>
<dbReference type="Proteomes" id="UP000830671">
    <property type="component" value="Chromosome 6"/>
</dbReference>
<dbReference type="EMBL" id="CP019478">
    <property type="protein sequence ID" value="UQC86147.1"/>
    <property type="molecule type" value="Genomic_DNA"/>
</dbReference>